<keyword evidence="3" id="KW-1185">Reference proteome</keyword>
<organism evidence="2 3">
    <name type="scientific">Parapedobacter composti</name>
    <dbReference type="NCBI Taxonomy" id="623281"/>
    <lineage>
        <taxon>Bacteria</taxon>
        <taxon>Pseudomonadati</taxon>
        <taxon>Bacteroidota</taxon>
        <taxon>Sphingobacteriia</taxon>
        <taxon>Sphingobacteriales</taxon>
        <taxon>Sphingobacteriaceae</taxon>
        <taxon>Parapedobacter</taxon>
    </lineage>
</organism>
<gene>
    <name evidence="2" type="ORF">SAMN05421747_11567</name>
</gene>
<protein>
    <submittedName>
        <fullName evidence="2">Putative ABC transport system permease protein</fullName>
    </submittedName>
</protein>
<dbReference type="AlphaFoldDB" id="A0A1I1KCU7"/>
<dbReference type="EMBL" id="FOLL01000015">
    <property type="protein sequence ID" value="SFC58411.1"/>
    <property type="molecule type" value="Genomic_DNA"/>
</dbReference>
<evidence type="ECO:0000313" key="2">
    <source>
        <dbReference type="EMBL" id="SFC58411.1"/>
    </source>
</evidence>
<dbReference type="InterPro" id="IPR025857">
    <property type="entry name" value="MacB_PCD"/>
</dbReference>
<reference evidence="2 3" key="1">
    <citation type="submission" date="2016-10" db="EMBL/GenBank/DDBJ databases">
        <authorList>
            <person name="de Groot N.N."/>
        </authorList>
    </citation>
    <scope>NUCLEOTIDE SEQUENCE [LARGE SCALE GENOMIC DNA]</scope>
    <source>
        <strain evidence="2 3">DSM 22900</strain>
    </source>
</reference>
<accession>A0A1I1KCU7</accession>
<dbReference type="Proteomes" id="UP000199577">
    <property type="component" value="Unassembled WGS sequence"/>
</dbReference>
<name>A0A1I1KCU7_9SPHI</name>
<dbReference type="Pfam" id="PF12704">
    <property type="entry name" value="MacB_PCD"/>
    <property type="match status" value="1"/>
</dbReference>
<proteinExistence type="predicted"/>
<evidence type="ECO:0000313" key="3">
    <source>
        <dbReference type="Proteomes" id="UP000199577"/>
    </source>
</evidence>
<sequence length="202" mass="22657">MLLLYLNHELGYDRWHPELAKVYKVSLRGEEDILRRTPAPLAALLRDNASQIEAATKISADARYETPLSFAEKTVTQPGVISADSLFFKVFPYKIVAGDALAPLNKPNAMVINEGIAAKLFGSENPIGKAIKVYNSYDCEVTAVMEQPEGPTHLDIQVVHRSPYEKNNYHRQNWSGRHCPASIHLSARCWNPGSMSTYRPLY</sequence>
<dbReference type="STRING" id="623281.SAMN05421747_11567"/>
<feature type="domain" description="MacB-like periplasmic core" evidence="1">
    <location>
        <begin position="35"/>
        <end position="151"/>
    </location>
</feature>
<evidence type="ECO:0000259" key="1">
    <source>
        <dbReference type="Pfam" id="PF12704"/>
    </source>
</evidence>
<dbReference type="RefSeq" id="WP_170845757.1">
    <property type="nucleotide sequence ID" value="NZ_FOLL01000015.1"/>
</dbReference>